<dbReference type="InterPro" id="IPR000014">
    <property type="entry name" value="PAS"/>
</dbReference>
<protein>
    <recommendedName>
        <fullName evidence="4">histidine kinase</fullName>
        <ecNumber evidence="4">2.7.13.3</ecNumber>
    </recommendedName>
</protein>
<dbReference type="InterPro" id="IPR011006">
    <property type="entry name" value="CheY-like_superfamily"/>
</dbReference>
<dbReference type="SMART" id="SM00388">
    <property type="entry name" value="HisKA"/>
    <property type="match status" value="1"/>
</dbReference>
<dbReference type="RefSeq" id="WP_349246522.1">
    <property type="nucleotide sequence ID" value="NZ_JASCXX010000028.1"/>
</dbReference>
<evidence type="ECO:0000256" key="2">
    <source>
        <dbReference type="ARBA" id="ARBA00004236"/>
    </source>
</evidence>
<dbReference type="Gene3D" id="3.40.50.2300">
    <property type="match status" value="1"/>
</dbReference>
<dbReference type="Gene3D" id="3.30.565.10">
    <property type="entry name" value="Histidine kinase-like ATPase, C-terminal domain"/>
    <property type="match status" value="1"/>
</dbReference>
<dbReference type="Pfam" id="PF02518">
    <property type="entry name" value="HATPase_c"/>
    <property type="match status" value="1"/>
</dbReference>
<dbReference type="Pfam" id="PF13188">
    <property type="entry name" value="PAS_8"/>
    <property type="match status" value="1"/>
</dbReference>
<dbReference type="GO" id="GO:0045121">
    <property type="term" value="C:membrane raft"/>
    <property type="evidence" value="ECO:0007669"/>
    <property type="project" value="UniProtKB-SubCell"/>
</dbReference>
<evidence type="ECO:0000256" key="9">
    <source>
        <dbReference type="ARBA" id="ARBA00022777"/>
    </source>
</evidence>
<dbReference type="InterPro" id="IPR036097">
    <property type="entry name" value="HisK_dim/P_sf"/>
</dbReference>
<dbReference type="InterPro" id="IPR004358">
    <property type="entry name" value="Sig_transdc_His_kin-like_C"/>
</dbReference>
<evidence type="ECO:0000256" key="8">
    <source>
        <dbReference type="ARBA" id="ARBA00022741"/>
    </source>
</evidence>
<evidence type="ECO:0000313" key="21">
    <source>
        <dbReference type="Proteomes" id="UP001431776"/>
    </source>
</evidence>
<dbReference type="CDD" id="cd00075">
    <property type="entry name" value="HATPase"/>
    <property type="match status" value="1"/>
</dbReference>
<feature type="domain" description="Histidine kinase" evidence="16">
    <location>
        <begin position="543"/>
        <end position="761"/>
    </location>
</feature>
<keyword evidence="9" id="KW-0418">Kinase</keyword>
<comment type="catalytic activity">
    <reaction evidence="1">
        <text>ATP + protein L-histidine = ADP + protein N-phospho-L-histidine.</text>
        <dbReference type="EC" id="2.7.13.3"/>
    </reaction>
</comment>
<dbReference type="FunFam" id="3.30.565.10:FF:000023">
    <property type="entry name" value="PAS domain-containing sensor histidine kinase"/>
    <property type="match status" value="1"/>
</dbReference>
<dbReference type="CDD" id="cd00082">
    <property type="entry name" value="HisKA"/>
    <property type="match status" value="1"/>
</dbReference>
<feature type="domain" description="PAS" evidence="18">
    <location>
        <begin position="138"/>
        <end position="192"/>
    </location>
</feature>
<dbReference type="FunFam" id="1.10.287.130:FF:000001">
    <property type="entry name" value="Two-component sensor histidine kinase"/>
    <property type="match status" value="1"/>
</dbReference>
<feature type="compositionally biased region" description="Basic and acidic residues" evidence="15">
    <location>
        <begin position="771"/>
        <end position="783"/>
    </location>
</feature>
<evidence type="ECO:0000256" key="7">
    <source>
        <dbReference type="ARBA" id="ARBA00022679"/>
    </source>
</evidence>
<dbReference type="CDD" id="cd00156">
    <property type="entry name" value="REC"/>
    <property type="match status" value="1"/>
</dbReference>
<feature type="coiled-coil region" evidence="14">
    <location>
        <begin position="121"/>
        <end position="148"/>
    </location>
</feature>
<evidence type="ECO:0000256" key="11">
    <source>
        <dbReference type="ARBA" id="ARBA00023012"/>
    </source>
</evidence>
<dbReference type="PRINTS" id="PR00344">
    <property type="entry name" value="BCTRLSENSOR"/>
</dbReference>
<dbReference type="NCBIfam" id="TIGR00229">
    <property type="entry name" value="sensory_box"/>
    <property type="match status" value="2"/>
</dbReference>
<dbReference type="GO" id="GO:0005886">
    <property type="term" value="C:plasma membrane"/>
    <property type="evidence" value="ECO:0007669"/>
    <property type="project" value="UniProtKB-SubCell"/>
</dbReference>
<proteinExistence type="predicted"/>
<feature type="domain" description="PAC" evidence="19">
    <location>
        <begin position="337"/>
        <end position="389"/>
    </location>
</feature>
<gene>
    <name evidence="20" type="ORF">QJ522_18775</name>
</gene>
<feature type="modified residue" description="4-aspartylphosphate" evidence="13">
    <location>
        <position position="60"/>
    </location>
</feature>
<evidence type="ECO:0000259" key="18">
    <source>
        <dbReference type="PROSITE" id="PS50112"/>
    </source>
</evidence>
<keyword evidence="11" id="KW-0902">Two-component regulatory system</keyword>
<dbReference type="Pfam" id="PF13426">
    <property type="entry name" value="PAS_9"/>
    <property type="match status" value="1"/>
</dbReference>
<keyword evidence="10" id="KW-0067">ATP-binding</keyword>
<evidence type="ECO:0000259" key="17">
    <source>
        <dbReference type="PROSITE" id="PS50110"/>
    </source>
</evidence>
<dbReference type="InterPro" id="IPR001789">
    <property type="entry name" value="Sig_transdc_resp-reg_receiver"/>
</dbReference>
<evidence type="ECO:0000256" key="6">
    <source>
        <dbReference type="ARBA" id="ARBA00022553"/>
    </source>
</evidence>
<dbReference type="InterPro" id="IPR013655">
    <property type="entry name" value="PAS_fold_3"/>
</dbReference>
<dbReference type="PROSITE" id="PS50109">
    <property type="entry name" value="HIS_KIN"/>
    <property type="match status" value="1"/>
</dbReference>
<name>A0AAW6U589_9BACT</name>
<accession>A0AAW6U589</accession>
<dbReference type="SUPFAM" id="SSF47384">
    <property type="entry name" value="Homodimeric domain of signal transducing histidine kinase"/>
    <property type="match status" value="1"/>
</dbReference>
<evidence type="ECO:0000256" key="4">
    <source>
        <dbReference type="ARBA" id="ARBA00012438"/>
    </source>
</evidence>
<dbReference type="PROSITE" id="PS50113">
    <property type="entry name" value="PAC"/>
    <property type="match status" value="2"/>
</dbReference>
<dbReference type="Pfam" id="PF00512">
    <property type="entry name" value="HisKA"/>
    <property type="match status" value="1"/>
</dbReference>
<dbReference type="InterPro" id="IPR003661">
    <property type="entry name" value="HisK_dim/P_dom"/>
</dbReference>
<dbReference type="GO" id="GO:0005524">
    <property type="term" value="F:ATP binding"/>
    <property type="evidence" value="ECO:0007669"/>
    <property type="project" value="UniProtKB-KW"/>
</dbReference>
<dbReference type="Gene3D" id="3.30.450.20">
    <property type="entry name" value="PAS domain"/>
    <property type="match status" value="3"/>
</dbReference>
<dbReference type="SUPFAM" id="SSF52172">
    <property type="entry name" value="CheY-like"/>
    <property type="match status" value="1"/>
</dbReference>
<feature type="domain" description="PAS" evidence="18">
    <location>
        <begin position="262"/>
        <end position="334"/>
    </location>
</feature>
<sequence length="783" mass="88355">MTTAHPLRLLIVEDDVVDRKLLERFLAKSSLQVTEVVYADRLSRALESLKESSFDVVLLDLGLPDSRGTESVVNIQRRAPHVPIIVLSGLDDEATATSAVQKGVQDYLIKGQVDSTLLMRSIRYALERKKAERQLQAAEHRYRTIFDNSAVAIMMVDKAERLVSWNQFTEQLLGMSEEQLLGRSVKSLYPESEWQRIRAKSVRQKGMQHHLETRMYRGGGDLIDVDISLSVLRDSDGQITGSIGVVRDITERRQMEQALRRSEERFRQVVENANEWIWEVDANGLYTYVSPIIERILGYTSEEILGRKHFYDFFHPDEATQLRTRAFSIFAKKDVFTEFQTRNLHKDGRVVFLLRSGVPILDEDGTLLGYRGADADVTERACIHEILDRKQKNLEAIFDAAPVGMLLVNEELTVVRANETIRHLSGRDFREIIGKGPCEALSCTLCGTGPQCCHNMTEDVPCSLRAMIEMVFELGKPIRGLEICPVLNDHGATHSPWLVVSVEPVNIDSGRHVVVAIDDITDRKRAEEELKEAVEMKSQFISTVSHELRTPLTSMKEAVTIVLNGETGRIKKDQAHFLDIAKRNIDRLSRLINDVLDFQRLDAGRMTFHMQEGAIDRTVEDAYNTMQPFAAKRGVHLTAEIEPGLPPIEFDSDRIVQVITNLISNAIKFTPAGGDIRVRVRRRDEHVLIQVSDTGLGIPREALARIFERFYRVRRPGKEIQGTGLGLPIVSRIVTGHGGRIDVESEPNKGTTFTVSLAIKPSAPPETLSRQADEHLETTLHEK</sequence>
<keyword evidence="14" id="KW-0175">Coiled coil</keyword>
<dbReference type="InterPro" id="IPR003594">
    <property type="entry name" value="HATPase_dom"/>
</dbReference>
<evidence type="ECO:0000256" key="15">
    <source>
        <dbReference type="SAM" id="MobiDB-lite"/>
    </source>
</evidence>
<evidence type="ECO:0000256" key="10">
    <source>
        <dbReference type="ARBA" id="ARBA00022840"/>
    </source>
</evidence>
<evidence type="ECO:0000313" key="20">
    <source>
        <dbReference type="EMBL" id="MDI6451113.1"/>
    </source>
</evidence>
<dbReference type="SUPFAM" id="SSF55874">
    <property type="entry name" value="ATPase domain of HSP90 chaperone/DNA topoisomerase II/histidine kinase"/>
    <property type="match status" value="1"/>
</dbReference>
<dbReference type="PANTHER" id="PTHR43047:SF72">
    <property type="entry name" value="OSMOSENSING HISTIDINE PROTEIN KINASE SLN1"/>
    <property type="match status" value="1"/>
</dbReference>
<evidence type="ECO:0000259" key="16">
    <source>
        <dbReference type="PROSITE" id="PS50109"/>
    </source>
</evidence>
<dbReference type="PROSITE" id="PS50112">
    <property type="entry name" value="PAS"/>
    <property type="match status" value="3"/>
</dbReference>
<dbReference type="Pfam" id="PF08447">
    <property type="entry name" value="PAS_3"/>
    <property type="match status" value="1"/>
</dbReference>
<evidence type="ECO:0000256" key="5">
    <source>
        <dbReference type="ARBA" id="ARBA00022475"/>
    </source>
</evidence>
<keyword evidence="21" id="KW-1185">Reference proteome</keyword>
<comment type="subcellular location">
    <subcellularLocation>
        <location evidence="2">Cell membrane</location>
    </subcellularLocation>
    <subcellularLocation>
        <location evidence="3">Membrane raft</location>
        <topology evidence="3">Multi-pass membrane protein</topology>
    </subcellularLocation>
</comment>
<dbReference type="SMART" id="SM00091">
    <property type="entry name" value="PAS"/>
    <property type="match status" value="3"/>
</dbReference>
<dbReference type="InterPro" id="IPR000700">
    <property type="entry name" value="PAS-assoc_C"/>
</dbReference>
<dbReference type="CDD" id="cd00130">
    <property type="entry name" value="PAS"/>
    <property type="match status" value="2"/>
</dbReference>
<dbReference type="EMBL" id="JASCXX010000028">
    <property type="protein sequence ID" value="MDI6451113.1"/>
    <property type="molecule type" value="Genomic_DNA"/>
</dbReference>
<keyword evidence="7" id="KW-0808">Transferase</keyword>
<dbReference type="InterPro" id="IPR036890">
    <property type="entry name" value="HATPase_C_sf"/>
</dbReference>
<dbReference type="GO" id="GO:0009927">
    <property type="term" value="F:histidine phosphotransfer kinase activity"/>
    <property type="evidence" value="ECO:0007669"/>
    <property type="project" value="TreeGrafter"/>
</dbReference>
<feature type="domain" description="PAS" evidence="18">
    <location>
        <begin position="390"/>
        <end position="435"/>
    </location>
</feature>
<dbReference type="PROSITE" id="PS50110">
    <property type="entry name" value="RESPONSE_REGULATORY"/>
    <property type="match status" value="1"/>
</dbReference>
<dbReference type="Proteomes" id="UP001431776">
    <property type="component" value="Unassembled WGS sequence"/>
</dbReference>
<keyword evidence="8" id="KW-0547">Nucleotide-binding</keyword>
<dbReference type="InterPro" id="IPR005467">
    <property type="entry name" value="His_kinase_dom"/>
</dbReference>
<keyword evidence="12" id="KW-0472">Membrane</keyword>
<dbReference type="EC" id="2.7.13.3" evidence="4"/>
<dbReference type="SMART" id="SM00448">
    <property type="entry name" value="REC"/>
    <property type="match status" value="1"/>
</dbReference>
<evidence type="ECO:0000256" key="14">
    <source>
        <dbReference type="SAM" id="Coils"/>
    </source>
</evidence>
<dbReference type="GO" id="GO:0000155">
    <property type="term" value="F:phosphorelay sensor kinase activity"/>
    <property type="evidence" value="ECO:0007669"/>
    <property type="project" value="InterPro"/>
</dbReference>
<comment type="caution">
    <text evidence="20">The sequence shown here is derived from an EMBL/GenBank/DDBJ whole genome shotgun (WGS) entry which is preliminary data.</text>
</comment>
<dbReference type="SMART" id="SM00387">
    <property type="entry name" value="HATPase_c"/>
    <property type="match status" value="1"/>
</dbReference>
<feature type="domain" description="PAC" evidence="19">
    <location>
        <begin position="209"/>
        <end position="261"/>
    </location>
</feature>
<evidence type="ECO:0000256" key="3">
    <source>
        <dbReference type="ARBA" id="ARBA00004314"/>
    </source>
</evidence>
<dbReference type="InterPro" id="IPR035965">
    <property type="entry name" value="PAS-like_dom_sf"/>
</dbReference>
<feature type="domain" description="Response regulatory" evidence="17">
    <location>
        <begin position="8"/>
        <end position="125"/>
    </location>
</feature>
<reference evidence="20" key="1">
    <citation type="submission" date="2023-05" db="EMBL/GenBank/DDBJ databases">
        <title>Anaerotaeda fermentans gen. nov., sp. nov., a novel anaerobic planctomycete of the new family within the order Sedimentisphaerales isolated from Taman Peninsula, Russia.</title>
        <authorList>
            <person name="Khomyakova M.A."/>
            <person name="Merkel A.Y."/>
            <person name="Slobodkin A.I."/>
        </authorList>
    </citation>
    <scope>NUCLEOTIDE SEQUENCE</scope>
    <source>
        <strain evidence="20">M17dextr</strain>
    </source>
</reference>
<dbReference type="Pfam" id="PF00072">
    <property type="entry name" value="Response_reg"/>
    <property type="match status" value="1"/>
</dbReference>
<dbReference type="AlphaFoldDB" id="A0AAW6U589"/>
<evidence type="ECO:0000256" key="13">
    <source>
        <dbReference type="PROSITE-ProRule" id="PRU00169"/>
    </source>
</evidence>
<evidence type="ECO:0000256" key="12">
    <source>
        <dbReference type="ARBA" id="ARBA00023136"/>
    </source>
</evidence>
<dbReference type="InterPro" id="IPR001610">
    <property type="entry name" value="PAC"/>
</dbReference>
<organism evidence="20 21">
    <name type="scientific">Anaerobaca lacustris</name>
    <dbReference type="NCBI Taxonomy" id="3044600"/>
    <lineage>
        <taxon>Bacteria</taxon>
        <taxon>Pseudomonadati</taxon>
        <taxon>Planctomycetota</taxon>
        <taxon>Phycisphaerae</taxon>
        <taxon>Sedimentisphaerales</taxon>
        <taxon>Anaerobacaceae</taxon>
        <taxon>Anaerobaca</taxon>
    </lineage>
</organism>
<feature type="region of interest" description="Disordered" evidence="15">
    <location>
        <begin position="760"/>
        <end position="783"/>
    </location>
</feature>
<evidence type="ECO:0000256" key="1">
    <source>
        <dbReference type="ARBA" id="ARBA00000085"/>
    </source>
</evidence>
<dbReference type="SUPFAM" id="SSF55785">
    <property type="entry name" value="PYP-like sensor domain (PAS domain)"/>
    <property type="match status" value="3"/>
</dbReference>
<dbReference type="SMART" id="SM00086">
    <property type="entry name" value="PAC"/>
    <property type="match status" value="2"/>
</dbReference>
<keyword evidence="5" id="KW-1003">Cell membrane</keyword>
<evidence type="ECO:0000259" key="19">
    <source>
        <dbReference type="PROSITE" id="PS50113"/>
    </source>
</evidence>
<keyword evidence="6 13" id="KW-0597">Phosphoprotein</keyword>
<dbReference type="PANTHER" id="PTHR43047">
    <property type="entry name" value="TWO-COMPONENT HISTIDINE PROTEIN KINASE"/>
    <property type="match status" value="1"/>
</dbReference>
<dbReference type="Gene3D" id="1.10.287.130">
    <property type="match status" value="1"/>
</dbReference>